<proteinExistence type="predicted"/>
<reference evidence="1 2" key="1">
    <citation type="journal article" date="2019" name="Sci. Rep.">
        <title>A high-quality genome of Eragrostis curvula grass provides insights into Poaceae evolution and supports new strategies to enhance forage quality.</title>
        <authorList>
            <person name="Carballo J."/>
            <person name="Santos B.A.C.M."/>
            <person name="Zappacosta D."/>
            <person name="Garbus I."/>
            <person name="Selva J.P."/>
            <person name="Gallo C.A."/>
            <person name="Diaz A."/>
            <person name="Albertini E."/>
            <person name="Caccamo M."/>
            <person name="Echenique V."/>
        </authorList>
    </citation>
    <scope>NUCLEOTIDE SEQUENCE [LARGE SCALE GENOMIC DNA]</scope>
    <source>
        <strain evidence="2">cv. Victoria</strain>
        <tissue evidence="1">Leaf</tissue>
    </source>
</reference>
<dbReference type="AlphaFoldDB" id="A0A5J9SPK6"/>
<protein>
    <submittedName>
        <fullName evidence="1">Uncharacterized protein</fullName>
    </submittedName>
</protein>
<name>A0A5J9SPK6_9POAL</name>
<organism evidence="1 2">
    <name type="scientific">Eragrostis curvula</name>
    <name type="common">weeping love grass</name>
    <dbReference type="NCBI Taxonomy" id="38414"/>
    <lineage>
        <taxon>Eukaryota</taxon>
        <taxon>Viridiplantae</taxon>
        <taxon>Streptophyta</taxon>
        <taxon>Embryophyta</taxon>
        <taxon>Tracheophyta</taxon>
        <taxon>Spermatophyta</taxon>
        <taxon>Magnoliopsida</taxon>
        <taxon>Liliopsida</taxon>
        <taxon>Poales</taxon>
        <taxon>Poaceae</taxon>
        <taxon>PACMAD clade</taxon>
        <taxon>Chloridoideae</taxon>
        <taxon>Eragrostideae</taxon>
        <taxon>Eragrostidinae</taxon>
        <taxon>Eragrostis</taxon>
    </lineage>
</organism>
<keyword evidence="2" id="KW-1185">Reference proteome</keyword>
<dbReference type="Gramene" id="TVU00857">
    <property type="protein sequence ID" value="TVU00857"/>
    <property type="gene ID" value="EJB05_53705"/>
</dbReference>
<sequence>MLQQKFVMANTLATKRGADDPATFSDANKRTCSGWETTESLISGTCCELRPEVADKLSKSVVSLALSNDHGVLFASSGIAVECQMSVTKFLTSSNLVRALKNATALRDARRGHDALKIEVRHEGNVLLGRLEEYDLDHEIAVVSVRTLRNVYHDLHGGALFDIDGNFVGMNLFSDVGGSIFLPRSIIRERLEHLRTHQQRRVFIQLVKTVRDKEPGVGDKHNLSGDVHVLK</sequence>
<dbReference type="Proteomes" id="UP000324897">
    <property type="component" value="Unassembled WGS sequence"/>
</dbReference>
<evidence type="ECO:0000313" key="2">
    <source>
        <dbReference type="Proteomes" id="UP000324897"/>
    </source>
</evidence>
<comment type="caution">
    <text evidence="1">The sequence shown here is derived from an EMBL/GenBank/DDBJ whole genome shotgun (WGS) entry which is preliminary data.</text>
</comment>
<dbReference type="PANTHER" id="PTHR18868:SF38">
    <property type="entry name" value="OS01G0776500 PROTEIN"/>
    <property type="match status" value="1"/>
</dbReference>
<accession>A0A5J9SPK6</accession>
<dbReference type="OrthoDB" id="687092at2759"/>
<evidence type="ECO:0000313" key="1">
    <source>
        <dbReference type="EMBL" id="TVU00857.1"/>
    </source>
</evidence>
<dbReference type="PANTHER" id="PTHR18868">
    <property type="entry name" value="OS07G0665300 PROTEIN-RELATED"/>
    <property type="match status" value="1"/>
</dbReference>
<gene>
    <name evidence="1" type="ORF">EJB05_53705</name>
</gene>
<dbReference type="EMBL" id="RWGY01000536">
    <property type="protein sequence ID" value="TVU00857.1"/>
    <property type="molecule type" value="Genomic_DNA"/>
</dbReference>